<proteinExistence type="predicted"/>
<protein>
    <submittedName>
        <fullName evidence="1">Rpn family recombination-promoting nuclease/putative transposase</fullName>
    </submittedName>
</protein>
<dbReference type="NCBIfam" id="TIGR01784">
    <property type="entry name" value="T_den_put_tspse"/>
    <property type="match status" value="1"/>
</dbReference>
<organism evidence="1 2">
    <name type="scientific">Paenibacillus medicaginis</name>
    <dbReference type="NCBI Taxonomy" id="1470560"/>
    <lineage>
        <taxon>Bacteria</taxon>
        <taxon>Bacillati</taxon>
        <taxon>Bacillota</taxon>
        <taxon>Bacilli</taxon>
        <taxon>Bacillales</taxon>
        <taxon>Paenibacillaceae</taxon>
        <taxon>Paenibacillus</taxon>
    </lineage>
</organism>
<sequence length="278" mass="32196">MPDLLNPRNDFVFKRIFGSEENKDVLLAFLNRTFAESGDPPLTEIVLLNPYTDKDAPRDKQSIFDIWAKTDEGKLINVEMQLFNKYDIEKRTLFYWSKRYSSQLQEGQPYTELKKCVTINILNFSFIKNDRYHNVFHLREDHTGIELSDDIEVHVVELSKLDDQSVPTGEGLVNWLLFLKGIDKSNWEVLTMNEPTLKKAMDTLEFLSQDREARRRYEERQKYLHDEASMIEWATKKGKAEGAMEIARNMLALGLEVPIIAKASGLSEAVVQSLKSNL</sequence>
<gene>
    <name evidence="1" type="ORF">ACE5LO_27295</name>
</gene>
<name>A0ABV5C9U0_9BACL</name>
<evidence type="ECO:0000313" key="1">
    <source>
        <dbReference type="EMBL" id="MFB5764068.1"/>
    </source>
</evidence>
<dbReference type="EMBL" id="JBHIRY010000061">
    <property type="protein sequence ID" value="MFB5764068.1"/>
    <property type="molecule type" value="Genomic_DNA"/>
</dbReference>
<dbReference type="Pfam" id="PF12784">
    <property type="entry name" value="PDDEXK_2"/>
    <property type="match status" value="1"/>
</dbReference>
<reference evidence="1 2" key="1">
    <citation type="submission" date="2024-09" db="EMBL/GenBank/DDBJ databases">
        <title>Paenibacillus zeirhizospherea sp. nov., isolated from surface of the maize (Zea mays) roots in a horticulture field, Hungary.</title>
        <authorList>
            <person name="Marton D."/>
            <person name="Farkas M."/>
            <person name="Bedics A."/>
            <person name="Toth E."/>
            <person name="Tancsics A."/>
            <person name="Boka K."/>
            <person name="Marati G."/>
            <person name="Kriszt B."/>
            <person name="Cserhati M."/>
        </authorList>
    </citation>
    <scope>NUCLEOTIDE SEQUENCE [LARGE SCALE GENOMIC DNA]</scope>
    <source>
        <strain evidence="1 2">JCM 18446</strain>
    </source>
</reference>
<dbReference type="InterPro" id="IPR010106">
    <property type="entry name" value="RpnA"/>
</dbReference>
<accession>A0ABV5C9U0</accession>
<comment type="caution">
    <text evidence="1">The sequence shown here is derived from an EMBL/GenBank/DDBJ whole genome shotgun (WGS) entry which is preliminary data.</text>
</comment>
<dbReference type="PANTHER" id="PTHR41317:SF1">
    <property type="entry name" value="PD-(D_E)XK NUCLEASE FAMILY TRANSPOSASE"/>
    <property type="match status" value="1"/>
</dbReference>
<keyword evidence="2" id="KW-1185">Reference proteome</keyword>
<evidence type="ECO:0000313" key="2">
    <source>
        <dbReference type="Proteomes" id="UP001580430"/>
    </source>
</evidence>
<dbReference type="Proteomes" id="UP001580430">
    <property type="component" value="Unassembled WGS sequence"/>
</dbReference>
<dbReference type="PANTHER" id="PTHR41317">
    <property type="entry name" value="PD-(D_E)XK NUCLEASE FAMILY TRANSPOSASE"/>
    <property type="match status" value="1"/>
</dbReference>
<dbReference type="RefSeq" id="WP_375523066.1">
    <property type="nucleotide sequence ID" value="NZ_JBHIRY010000061.1"/>
</dbReference>